<feature type="domain" description="Tyr recombinase" evidence="6">
    <location>
        <begin position="119"/>
        <end position="307"/>
    </location>
</feature>
<evidence type="ECO:0000259" key="6">
    <source>
        <dbReference type="PROSITE" id="PS51898"/>
    </source>
</evidence>
<dbReference type="CDD" id="cd00397">
    <property type="entry name" value="DNA_BRE_C"/>
    <property type="match status" value="1"/>
</dbReference>
<dbReference type="Proteomes" id="UP000501107">
    <property type="component" value="Chromosome"/>
</dbReference>
<dbReference type="InterPro" id="IPR050090">
    <property type="entry name" value="Tyrosine_recombinase_XerCD"/>
</dbReference>
<accession>A0A0B5P126</accession>
<keyword evidence="2" id="KW-0229">DNA integration</keyword>
<dbReference type="InterPro" id="IPR013762">
    <property type="entry name" value="Integrase-like_cat_sf"/>
</dbReference>
<dbReference type="InterPro" id="IPR010998">
    <property type="entry name" value="Integrase_recombinase_N"/>
</dbReference>
<organism evidence="9 11">
    <name type="scientific">Bacillus thuringiensis</name>
    <dbReference type="NCBI Taxonomy" id="1428"/>
    <lineage>
        <taxon>Bacteria</taxon>
        <taxon>Bacillati</taxon>
        <taxon>Bacillota</taxon>
        <taxon>Bacilli</taxon>
        <taxon>Bacillales</taxon>
        <taxon>Bacillaceae</taxon>
        <taxon>Bacillus</taxon>
        <taxon>Bacillus cereus group</taxon>
    </lineage>
</organism>
<dbReference type="PANTHER" id="PTHR30349:SF41">
    <property type="entry name" value="INTEGRASE_RECOMBINASE PROTEIN MJ0367-RELATED"/>
    <property type="match status" value="1"/>
</dbReference>
<evidence type="ECO:0000256" key="1">
    <source>
        <dbReference type="ARBA" id="ARBA00008857"/>
    </source>
</evidence>
<dbReference type="InterPro" id="IPR044068">
    <property type="entry name" value="CB"/>
</dbReference>
<feature type="domain" description="Core-binding (CB)" evidence="7">
    <location>
        <begin position="1"/>
        <end position="97"/>
    </location>
</feature>
<dbReference type="Pfam" id="PF13495">
    <property type="entry name" value="Phage_int_SAM_4"/>
    <property type="match status" value="1"/>
</dbReference>
<dbReference type="EMBL" id="CP009335">
    <property type="protein sequence ID" value="AJG79442.1"/>
    <property type="molecule type" value="Genomic_DNA"/>
</dbReference>
<dbReference type="PROSITE" id="PS51898">
    <property type="entry name" value="TYR_RECOMBINASE"/>
    <property type="match status" value="1"/>
</dbReference>
<evidence type="ECO:0000313" key="11">
    <source>
        <dbReference type="Proteomes" id="UP000501107"/>
    </source>
</evidence>
<dbReference type="Gene3D" id="1.10.150.130">
    <property type="match status" value="1"/>
</dbReference>
<dbReference type="SUPFAM" id="SSF56349">
    <property type="entry name" value="DNA breaking-rejoining enzymes"/>
    <property type="match status" value="1"/>
</dbReference>
<keyword evidence="4" id="KW-0233">DNA recombination</keyword>
<dbReference type="Proteomes" id="UP000031876">
    <property type="component" value="Chromosome"/>
</dbReference>
<proteinExistence type="inferred from homology"/>
<dbReference type="PROSITE" id="PS51900">
    <property type="entry name" value="CB"/>
    <property type="match status" value="1"/>
</dbReference>
<evidence type="ECO:0000313" key="10">
    <source>
        <dbReference type="Proteomes" id="UP000031876"/>
    </source>
</evidence>
<dbReference type="InterPro" id="IPR011010">
    <property type="entry name" value="DNA_brk_join_enz"/>
</dbReference>
<dbReference type="RefSeq" id="WP_000905652.1">
    <property type="nucleotide sequence ID" value="NZ_CP009335.1"/>
</dbReference>
<evidence type="ECO:0000256" key="4">
    <source>
        <dbReference type="ARBA" id="ARBA00023172"/>
    </source>
</evidence>
<dbReference type="InterPro" id="IPR004107">
    <property type="entry name" value="Integrase_SAM-like_N"/>
</dbReference>
<dbReference type="GO" id="GO:0015074">
    <property type="term" value="P:DNA integration"/>
    <property type="evidence" value="ECO:0007669"/>
    <property type="project" value="UniProtKB-KW"/>
</dbReference>
<dbReference type="KEGG" id="btw:BF38_3670"/>
<dbReference type="PANTHER" id="PTHR30349">
    <property type="entry name" value="PHAGE INTEGRASE-RELATED"/>
    <property type="match status" value="1"/>
</dbReference>
<protein>
    <submittedName>
        <fullName evidence="8">Phage integrase family protein</fullName>
    </submittedName>
    <submittedName>
        <fullName evidence="9">Tyrosine-type recombinase/integrase</fullName>
    </submittedName>
</protein>
<dbReference type="EMBL" id="CP053980">
    <property type="protein sequence ID" value="QKH27265.1"/>
    <property type="molecule type" value="Genomic_DNA"/>
</dbReference>
<reference evidence="9 11" key="2">
    <citation type="submission" date="2020-05" db="EMBL/GenBank/DDBJ databases">
        <title>FDA dAtabase for Regulatory Grade micrObial Sequences (FDA-ARGOS): Supporting development and validation of Infectious Disease Dx tests.</title>
        <authorList>
            <person name="Nelson B."/>
            <person name="Plummer A."/>
            <person name="Tallon L."/>
            <person name="Sadzewicz L."/>
            <person name="Zhao X."/>
            <person name="Vavikolanu K."/>
            <person name="Mehta A."/>
            <person name="Aluvathingal J."/>
            <person name="Nadendla S."/>
            <person name="Myers T."/>
            <person name="Yan Y."/>
            <person name="Sichtig H."/>
        </authorList>
    </citation>
    <scope>NUCLEOTIDE SEQUENCE [LARGE SCALE GENOMIC DNA]</scope>
    <source>
        <strain evidence="9 11">FDAARGOS_795</strain>
    </source>
</reference>
<dbReference type="GO" id="GO:0003677">
    <property type="term" value="F:DNA binding"/>
    <property type="evidence" value="ECO:0007669"/>
    <property type="project" value="UniProtKB-UniRule"/>
</dbReference>
<keyword evidence="3 5" id="KW-0238">DNA-binding</keyword>
<reference evidence="8 10" key="1">
    <citation type="journal article" date="2015" name="Genome Announc.">
        <title>Complete genome sequences for 35 biothreat assay-relevant bacillus species.</title>
        <authorList>
            <person name="Johnson S.L."/>
            <person name="Daligault H.E."/>
            <person name="Davenport K.W."/>
            <person name="Jaissle J."/>
            <person name="Frey K.G."/>
            <person name="Ladner J.T."/>
            <person name="Broomall S.M."/>
            <person name="Bishop-Lilly K.A."/>
            <person name="Bruce D.C."/>
            <person name="Gibbons H.S."/>
            <person name="Coyne S.R."/>
            <person name="Lo C.C."/>
            <person name="Meincke L."/>
            <person name="Munk A.C."/>
            <person name="Koroleva G.I."/>
            <person name="Rosenzweig C.N."/>
            <person name="Palacios G.F."/>
            <person name="Redden C.L."/>
            <person name="Minogue T.D."/>
            <person name="Chain P.S."/>
        </authorList>
    </citation>
    <scope>NUCLEOTIDE SEQUENCE [LARGE SCALE GENOMIC DNA]</scope>
    <source>
        <strain evidence="8 10">HD1011</strain>
    </source>
</reference>
<dbReference type="InterPro" id="IPR002104">
    <property type="entry name" value="Integrase_catalytic"/>
</dbReference>
<evidence type="ECO:0000256" key="3">
    <source>
        <dbReference type="ARBA" id="ARBA00023125"/>
    </source>
</evidence>
<evidence type="ECO:0000313" key="9">
    <source>
        <dbReference type="EMBL" id="QKH27265.1"/>
    </source>
</evidence>
<gene>
    <name evidence="8" type="ORF">BF38_3670</name>
    <name evidence="9" type="ORF">FOC89_26095</name>
</gene>
<dbReference type="Pfam" id="PF00589">
    <property type="entry name" value="Phage_integrase"/>
    <property type="match status" value="1"/>
</dbReference>
<sequence length="317" mass="37065">MLIKFSIREYIEDRSLENLSHRTLESYENTLNEFRLWLNGCNGNEEEASSRAVTHVEDIKSQHIKDYMRYCYKERSNSHTTVAGKLTNLKVYFNYLAQEGLIEERNNPTLRVKNPRKDTNVETLTEEQIRLILRHLRRRRRVDDFYHYRDYTLVVFLLGTGARLGEIMDLRWEDIDLKAGQVVFPDTGKARTQQGQPLGAKLISELKDYKQYLENDTYGLPAYLFTTRTGRKMSREAIKLVFVRLAQELNFKSGRVSAHSLRHFYCSSLIKAGVSPFVVQKLMRHSKIETTMKYVTLWGQSLQEGNEKGNPLNNLNI</sequence>
<dbReference type="AlphaFoldDB" id="A0A0B5P126"/>
<comment type="similarity">
    <text evidence="1">Belongs to the 'phage' integrase family.</text>
</comment>
<evidence type="ECO:0000256" key="5">
    <source>
        <dbReference type="PROSITE-ProRule" id="PRU01248"/>
    </source>
</evidence>
<dbReference type="GO" id="GO:0006310">
    <property type="term" value="P:DNA recombination"/>
    <property type="evidence" value="ECO:0007669"/>
    <property type="project" value="UniProtKB-KW"/>
</dbReference>
<evidence type="ECO:0000256" key="2">
    <source>
        <dbReference type="ARBA" id="ARBA00022908"/>
    </source>
</evidence>
<evidence type="ECO:0000313" key="8">
    <source>
        <dbReference type="EMBL" id="AJG79442.1"/>
    </source>
</evidence>
<dbReference type="Gene3D" id="1.10.443.10">
    <property type="entry name" value="Intergrase catalytic core"/>
    <property type="match status" value="1"/>
</dbReference>
<name>A0A0B5P126_BACTU</name>
<evidence type="ECO:0000259" key="7">
    <source>
        <dbReference type="PROSITE" id="PS51900"/>
    </source>
</evidence>